<proteinExistence type="predicted"/>
<dbReference type="STRING" id="454130.A0A0U5GEF3"/>
<keyword evidence="2" id="KW-1185">Reference proteome</keyword>
<reference evidence="2" key="1">
    <citation type="journal article" date="2016" name="Genome Announc.">
        <title>Draft genome sequences of fungus Aspergillus calidoustus.</title>
        <authorList>
            <person name="Horn F."/>
            <person name="Linde J."/>
            <person name="Mattern D.J."/>
            <person name="Walther G."/>
            <person name="Guthke R."/>
            <person name="Scherlach K."/>
            <person name="Martin K."/>
            <person name="Brakhage A.A."/>
            <person name="Petzke L."/>
            <person name="Valiante V."/>
        </authorList>
    </citation>
    <scope>NUCLEOTIDE SEQUENCE [LARGE SCALE GENOMIC DNA]</scope>
    <source>
        <strain evidence="2">SF006504</strain>
    </source>
</reference>
<dbReference type="InterPro" id="IPR014942">
    <property type="entry name" value="AbiEii"/>
</dbReference>
<dbReference type="AlphaFoldDB" id="A0A0U5GEF3"/>
<dbReference type="Pfam" id="PF08843">
    <property type="entry name" value="AbiEii"/>
    <property type="match status" value="1"/>
</dbReference>
<evidence type="ECO:0000313" key="1">
    <source>
        <dbReference type="EMBL" id="CEL10051.1"/>
    </source>
</evidence>
<dbReference type="OrthoDB" id="5421247at2759"/>
<sequence>MALITPPVLVVFLAFLAAIFLRRHRAESLDEVAIPETYPAPHQGSFSELILVASDFIRLDQTTPSVTALPGINNTAIATVGGLAVLRHEPYRVTEDIDFCLSDSQIGKGIKKALARDRPEHCQFFADIFKFRTTGRWVQIDFVPAEKMPFIPAHAQSITSIDPAAIPIASRQELLALKAASCGYRGVRALNRKDAEDFWILSQGFLGTQYLPLLTPEQRLLIGREACGKLRRALRKPTWDGKLPY</sequence>
<accession>A0A0U5GEF3</accession>
<protein>
    <submittedName>
        <fullName evidence="1">Uncharacterized protein</fullName>
    </submittedName>
</protein>
<dbReference type="Proteomes" id="UP000054771">
    <property type="component" value="Unassembled WGS sequence"/>
</dbReference>
<name>A0A0U5GEF3_ASPCI</name>
<dbReference type="EMBL" id="CDMC01000016">
    <property type="protein sequence ID" value="CEL10051.1"/>
    <property type="molecule type" value="Genomic_DNA"/>
</dbReference>
<gene>
    <name evidence="1" type="ORF">ASPCAL13178</name>
</gene>
<organism evidence="1 2">
    <name type="scientific">Aspergillus calidoustus</name>
    <dbReference type="NCBI Taxonomy" id="454130"/>
    <lineage>
        <taxon>Eukaryota</taxon>
        <taxon>Fungi</taxon>
        <taxon>Dikarya</taxon>
        <taxon>Ascomycota</taxon>
        <taxon>Pezizomycotina</taxon>
        <taxon>Eurotiomycetes</taxon>
        <taxon>Eurotiomycetidae</taxon>
        <taxon>Eurotiales</taxon>
        <taxon>Aspergillaceae</taxon>
        <taxon>Aspergillus</taxon>
        <taxon>Aspergillus subgen. Nidulantes</taxon>
    </lineage>
</organism>
<evidence type="ECO:0000313" key="2">
    <source>
        <dbReference type="Proteomes" id="UP000054771"/>
    </source>
</evidence>